<dbReference type="Proteomes" id="UP001249851">
    <property type="component" value="Unassembled WGS sequence"/>
</dbReference>
<comment type="caution">
    <text evidence="2">The sequence shown here is derived from an EMBL/GenBank/DDBJ whole genome shotgun (WGS) entry which is preliminary data.</text>
</comment>
<dbReference type="AlphaFoldDB" id="A0AAD9QRF8"/>
<gene>
    <name evidence="2" type="ORF">P5673_009543</name>
</gene>
<evidence type="ECO:0000313" key="3">
    <source>
        <dbReference type="Proteomes" id="UP001249851"/>
    </source>
</evidence>
<reference evidence="2" key="1">
    <citation type="journal article" date="2023" name="G3 (Bethesda)">
        <title>Whole genome assembly and annotation of the endangered Caribbean coral Acropora cervicornis.</title>
        <authorList>
            <person name="Selwyn J.D."/>
            <person name="Vollmer S.V."/>
        </authorList>
    </citation>
    <scope>NUCLEOTIDE SEQUENCE</scope>
    <source>
        <strain evidence="2">K2</strain>
    </source>
</reference>
<organism evidence="2 3">
    <name type="scientific">Acropora cervicornis</name>
    <name type="common">Staghorn coral</name>
    <dbReference type="NCBI Taxonomy" id="6130"/>
    <lineage>
        <taxon>Eukaryota</taxon>
        <taxon>Metazoa</taxon>
        <taxon>Cnidaria</taxon>
        <taxon>Anthozoa</taxon>
        <taxon>Hexacorallia</taxon>
        <taxon>Scleractinia</taxon>
        <taxon>Astrocoeniina</taxon>
        <taxon>Acroporidae</taxon>
        <taxon>Acropora</taxon>
    </lineage>
</organism>
<evidence type="ECO:0000313" key="2">
    <source>
        <dbReference type="EMBL" id="KAK2566098.1"/>
    </source>
</evidence>
<evidence type="ECO:0000256" key="1">
    <source>
        <dbReference type="SAM" id="SignalP"/>
    </source>
</evidence>
<proteinExistence type="predicted"/>
<keyword evidence="3" id="KW-1185">Reference proteome</keyword>
<protein>
    <submittedName>
        <fullName evidence="2">Uncharacterized protein</fullName>
    </submittedName>
</protein>
<accession>A0AAD9QRF8</accession>
<feature type="chain" id="PRO_5041956831" evidence="1">
    <location>
        <begin position="24"/>
        <end position="81"/>
    </location>
</feature>
<reference evidence="2" key="2">
    <citation type="journal article" date="2023" name="Science">
        <title>Genomic signatures of disease resistance in endangered staghorn corals.</title>
        <authorList>
            <person name="Vollmer S.V."/>
            <person name="Selwyn J.D."/>
            <person name="Despard B.A."/>
            <person name="Roesel C.L."/>
        </authorList>
    </citation>
    <scope>NUCLEOTIDE SEQUENCE</scope>
    <source>
        <strain evidence="2">K2</strain>
    </source>
</reference>
<feature type="signal peptide" evidence="1">
    <location>
        <begin position="1"/>
        <end position="23"/>
    </location>
</feature>
<dbReference type="EMBL" id="JARQWQ010000017">
    <property type="protein sequence ID" value="KAK2566098.1"/>
    <property type="molecule type" value="Genomic_DNA"/>
</dbReference>
<name>A0AAD9QRF8_ACRCE</name>
<keyword evidence="1" id="KW-0732">Signal</keyword>
<sequence length="81" mass="9489">MKTQYLVCCSLVLLLSSLYVVEAFSPSCQKHKNGQKQCGRAEKFREDTEFTAMLEKRRAQRRREICLTARELKCDKELESK</sequence>